<dbReference type="AlphaFoldDB" id="E1Z744"/>
<dbReference type="SMART" id="SM00487">
    <property type="entry name" value="DEXDc"/>
    <property type="match status" value="1"/>
</dbReference>
<dbReference type="Pfam" id="PF00176">
    <property type="entry name" value="SNF2-rel_dom"/>
    <property type="match status" value="1"/>
</dbReference>
<evidence type="ECO:0000256" key="1">
    <source>
        <dbReference type="SAM" id="MobiDB-lite"/>
    </source>
</evidence>
<dbReference type="PANTHER" id="PTHR45865">
    <property type="entry name" value="E3 UBIQUITIN-PROTEIN LIGASE SHPRH FAMILY MEMBER"/>
    <property type="match status" value="1"/>
</dbReference>
<accession>E1Z744</accession>
<feature type="region of interest" description="Disordered" evidence="1">
    <location>
        <begin position="304"/>
        <end position="358"/>
    </location>
</feature>
<name>E1Z744_CHLVA</name>
<evidence type="ECO:0000259" key="2">
    <source>
        <dbReference type="SMART" id="SM00487"/>
    </source>
</evidence>
<sequence>MVAQEPVVLEGLHRRGGSFGVSPKADSLQLCFQPKELQLVDRCSCNSLFSKHLGRRGSVPAALAALHAGGAVECSVHAVQLSGGEEGDGELLQALLGVQLLEPFYAVEPETEEAVHVAVLVQHWAQLAAATGCGANASDGSPFAAELRKGWWQQQQQQQDAAPVAEPGSNLRDRVFDMVLPTDWQLEAADPPSLSCTLFRYQRRCLSWLMWRESLRSMPSSPGSEGQAAEDGQAGGAAAAALAAAQAARQAGADPGSAKAVLPASSLLWQPMELPSGGHVFWDPMGKTVEMLALILARPPPPNWLQRPGILPQPASSPQEQPAGSGGEPDGLAAEGAAPASPTAAASGSSSNGGSPRGGTLVVCPPALLQQWQSELSNHGHGALAVEIYDGLRGLQGALQKEGGGAKRQKPAQREMELYARLLAGETIEAVYDIGAEVEAALRRLRQADVVLTSFDVLRAEVYFVPSSRSLRKKKKYQVPHCPLLQVRWWRLVVDEAQMVGPLSAAGTMCERMNAVHRWCVTGTPMGGHRSNELADICALLQTLKHQPFSGEGRQ</sequence>
<dbReference type="Gene3D" id="3.40.50.10810">
    <property type="entry name" value="Tandem AAA-ATPase domain"/>
    <property type="match status" value="1"/>
</dbReference>
<dbReference type="eggNOG" id="KOG0298">
    <property type="taxonomic scope" value="Eukaryota"/>
</dbReference>
<dbReference type="InterPro" id="IPR014001">
    <property type="entry name" value="Helicase_ATP-bd"/>
</dbReference>
<evidence type="ECO:0000313" key="3">
    <source>
        <dbReference type="EMBL" id="EFN58360.1"/>
    </source>
</evidence>
<feature type="domain" description="Helicase ATP-binding" evidence="2">
    <location>
        <begin position="194"/>
        <end position="547"/>
    </location>
</feature>
<feature type="compositionally biased region" description="Low complexity" evidence="1">
    <location>
        <begin position="330"/>
        <end position="354"/>
    </location>
</feature>
<dbReference type="InterPro" id="IPR000330">
    <property type="entry name" value="SNF2_N"/>
</dbReference>
<dbReference type="RefSeq" id="XP_005850462.1">
    <property type="nucleotide sequence ID" value="XM_005850400.1"/>
</dbReference>
<dbReference type="KEGG" id="cvr:CHLNCDRAFT_142433"/>
<dbReference type="InterPro" id="IPR052583">
    <property type="entry name" value="ATP-helicase/E3_Ub-Ligase"/>
</dbReference>
<proteinExistence type="predicted"/>
<dbReference type="EMBL" id="GL433838">
    <property type="protein sequence ID" value="EFN58360.1"/>
    <property type="molecule type" value="Genomic_DNA"/>
</dbReference>
<evidence type="ECO:0000313" key="4">
    <source>
        <dbReference type="Proteomes" id="UP000008141"/>
    </source>
</evidence>
<gene>
    <name evidence="3" type="ORF">CHLNCDRAFT_142433</name>
</gene>
<dbReference type="InterPro" id="IPR038718">
    <property type="entry name" value="SNF2-like_sf"/>
</dbReference>
<dbReference type="GeneID" id="17357498"/>
<feature type="compositionally biased region" description="Low complexity" evidence="1">
    <location>
        <begin position="312"/>
        <end position="323"/>
    </location>
</feature>
<dbReference type="InterPro" id="IPR027417">
    <property type="entry name" value="P-loop_NTPase"/>
</dbReference>
<dbReference type="InParanoid" id="E1Z744"/>
<dbReference type="SUPFAM" id="SSF52540">
    <property type="entry name" value="P-loop containing nucleoside triphosphate hydrolases"/>
    <property type="match status" value="1"/>
</dbReference>
<dbReference type="OrthoDB" id="512097at2759"/>
<dbReference type="STRING" id="554065.E1Z744"/>
<organism evidence="4">
    <name type="scientific">Chlorella variabilis</name>
    <name type="common">Green alga</name>
    <dbReference type="NCBI Taxonomy" id="554065"/>
    <lineage>
        <taxon>Eukaryota</taxon>
        <taxon>Viridiplantae</taxon>
        <taxon>Chlorophyta</taxon>
        <taxon>core chlorophytes</taxon>
        <taxon>Trebouxiophyceae</taxon>
        <taxon>Chlorellales</taxon>
        <taxon>Chlorellaceae</taxon>
        <taxon>Chlorella clade</taxon>
        <taxon>Chlorella</taxon>
    </lineage>
</organism>
<reference evidence="3 4" key="1">
    <citation type="journal article" date="2010" name="Plant Cell">
        <title>The Chlorella variabilis NC64A genome reveals adaptation to photosymbiosis, coevolution with viruses, and cryptic sex.</title>
        <authorList>
            <person name="Blanc G."/>
            <person name="Duncan G."/>
            <person name="Agarkova I."/>
            <person name="Borodovsky M."/>
            <person name="Gurnon J."/>
            <person name="Kuo A."/>
            <person name="Lindquist E."/>
            <person name="Lucas S."/>
            <person name="Pangilinan J."/>
            <person name="Polle J."/>
            <person name="Salamov A."/>
            <person name="Terry A."/>
            <person name="Yamada T."/>
            <person name="Dunigan D.D."/>
            <person name="Grigoriev I.V."/>
            <person name="Claverie J.M."/>
            <person name="Van Etten J.L."/>
        </authorList>
    </citation>
    <scope>NUCLEOTIDE SEQUENCE [LARGE SCALE GENOMIC DNA]</scope>
    <source>
        <strain evidence="3 4">NC64A</strain>
    </source>
</reference>
<dbReference type="PANTHER" id="PTHR45865:SF1">
    <property type="entry name" value="E3 UBIQUITIN-PROTEIN LIGASE SHPRH"/>
    <property type="match status" value="1"/>
</dbReference>
<dbReference type="GO" id="GO:0005524">
    <property type="term" value="F:ATP binding"/>
    <property type="evidence" value="ECO:0007669"/>
    <property type="project" value="InterPro"/>
</dbReference>
<keyword evidence="4" id="KW-1185">Reference proteome</keyword>
<protein>
    <recommendedName>
        <fullName evidence="2">Helicase ATP-binding domain-containing protein</fullName>
    </recommendedName>
</protein>
<dbReference type="Proteomes" id="UP000008141">
    <property type="component" value="Unassembled WGS sequence"/>
</dbReference>